<evidence type="ECO:0000313" key="3">
    <source>
        <dbReference type="Proteomes" id="UP000237481"/>
    </source>
</evidence>
<dbReference type="OrthoDB" id="5211520at2759"/>
<feature type="compositionally biased region" description="Basic and acidic residues" evidence="1">
    <location>
        <begin position="224"/>
        <end position="242"/>
    </location>
</feature>
<accession>A0A2S4L5G5</accession>
<keyword evidence="3" id="KW-1185">Reference proteome</keyword>
<dbReference type="Proteomes" id="UP000237481">
    <property type="component" value="Unassembled WGS sequence"/>
</dbReference>
<feature type="region of interest" description="Disordered" evidence="1">
    <location>
        <begin position="188"/>
        <end position="209"/>
    </location>
</feature>
<comment type="caution">
    <text evidence="2">The sequence shown here is derived from an EMBL/GenBank/DDBJ whole genome shotgun (WGS) entry which is preliminary data.</text>
</comment>
<reference evidence="2 3" key="1">
    <citation type="submission" date="2018-01" db="EMBL/GenBank/DDBJ databases">
        <title>Harnessing the power of phylogenomics to disentangle the directionality and signatures of interkingdom host jumping in the parasitic fungal genus Tolypocladium.</title>
        <authorList>
            <person name="Quandt C.A."/>
            <person name="Patterson W."/>
            <person name="Spatafora J.W."/>
        </authorList>
    </citation>
    <scope>NUCLEOTIDE SEQUENCE [LARGE SCALE GENOMIC DNA]</scope>
    <source>
        <strain evidence="2 3">NRBC 100945</strain>
    </source>
</reference>
<evidence type="ECO:0000313" key="2">
    <source>
        <dbReference type="EMBL" id="POR37658.1"/>
    </source>
</evidence>
<dbReference type="AlphaFoldDB" id="A0A2S4L5G5"/>
<evidence type="ECO:0000256" key="1">
    <source>
        <dbReference type="SAM" id="MobiDB-lite"/>
    </source>
</evidence>
<dbReference type="EMBL" id="PKSG01000220">
    <property type="protein sequence ID" value="POR37658.1"/>
    <property type="molecule type" value="Genomic_DNA"/>
</dbReference>
<organism evidence="2 3">
    <name type="scientific">Tolypocladium paradoxum</name>
    <dbReference type="NCBI Taxonomy" id="94208"/>
    <lineage>
        <taxon>Eukaryota</taxon>
        <taxon>Fungi</taxon>
        <taxon>Dikarya</taxon>
        <taxon>Ascomycota</taxon>
        <taxon>Pezizomycotina</taxon>
        <taxon>Sordariomycetes</taxon>
        <taxon>Hypocreomycetidae</taxon>
        <taxon>Hypocreales</taxon>
        <taxon>Ophiocordycipitaceae</taxon>
        <taxon>Tolypocladium</taxon>
    </lineage>
</organism>
<sequence>MFFNLLTRRGAATGRRNLAVPFQCTNPWRDLPQDKPTLATIRDVLFISKTLAAGLVPTSLPGDDYALWSSMLRTESRARDDVSNIGARGPIPEEPFRIPARARALGKHWEQLQRAEGSPSCWEAAFDTTSVPALLPADSPSESRPFERNAQQLAEAEEQYAIYRSDRDRALSYFKRHPPPPLGYVSITRKGHEEADVDDPDASLEDKEERRRIKERWSELFRAAEETRERQREFQRELEKRLKAGGTGVPG</sequence>
<gene>
    <name evidence="2" type="ORF">TPAR_02145</name>
</gene>
<name>A0A2S4L5G5_9HYPO</name>
<protein>
    <submittedName>
        <fullName evidence="2">Uncharacterized protein</fullName>
    </submittedName>
</protein>
<proteinExistence type="predicted"/>
<feature type="region of interest" description="Disordered" evidence="1">
    <location>
        <begin position="224"/>
        <end position="251"/>
    </location>
</feature>